<sequence length="228" mass="24063">MFAAVIVAAGSSRRAGFDKLAAPLGGMPVLGRSVRVFLRAGCVPVVVVCPPERWAATGLAELAESMPLCRVDGGAERQDSVAAGLAALPEGVEWVAVHDGARPLVTPDGVCRCLEAAQRSGAAACAHPVVDTLKRADARGCTLPEAVSRDGLWAMETPQVFRLDLLRRAYAEVARRGLRVTDEVSALELIGQPTTLVQVGPNLKITLPGDLEMAELIWSHRARVGDIS</sequence>
<comment type="pathway">
    <text evidence="3">Isoprenoid biosynthesis; isopentenyl diphosphate biosynthesis via DXP pathway; isopentenyl diphosphate from 1-deoxy-D-xylulose 5-phosphate: step 2/6.</text>
</comment>
<dbReference type="InterPro" id="IPR001228">
    <property type="entry name" value="IspD"/>
</dbReference>
<comment type="caution">
    <text evidence="4">The sequence shown here is derived from an EMBL/GenBank/DDBJ whole genome shotgun (WGS) entry which is preliminary data.</text>
</comment>
<evidence type="ECO:0000256" key="1">
    <source>
        <dbReference type="ARBA" id="ARBA00022679"/>
    </source>
</evidence>
<feature type="site" description="Positions MEP for the nucleophilic attack" evidence="3">
    <location>
        <position position="204"/>
    </location>
</feature>
<reference evidence="4" key="1">
    <citation type="journal article" date="2021" name="PeerJ">
        <title>Extensive microbial diversity within the chicken gut microbiome revealed by metagenomics and culture.</title>
        <authorList>
            <person name="Gilroy R."/>
            <person name="Ravi A."/>
            <person name="Getino M."/>
            <person name="Pursley I."/>
            <person name="Horton D.L."/>
            <person name="Alikhan N.F."/>
            <person name="Baker D."/>
            <person name="Gharbi K."/>
            <person name="Hall N."/>
            <person name="Watson M."/>
            <person name="Adriaenssens E.M."/>
            <person name="Foster-Nyarko E."/>
            <person name="Jarju S."/>
            <person name="Secka A."/>
            <person name="Antonio M."/>
            <person name="Oren A."/>
            <person name="Chaudhuri R.R."/>
            <person name="La Ragione R."/>
            <person name="Hildebrand F."/>
            <person name="Pallen M.J."/>
        </authorList>
    </citation>
    <scope>NUCLEOTIDE SEQUENCE</scope>
    <source>
        <strain evidence="4">14975</strain>
    </source>
</reference>
<dbReference type="Pfam" id="PF01128">
    <property type="entry name" value="IspD"/>
    <property type="match status" value="1"/>
</dbReference>
<feature type="site" description="Transition state stabilizer" evidence="3">
    <location>
        <position position="14"/>
    </location>
</feature>
<comment type="similarity">
    <text evidence="3">Belongs to the IspD/TarI cytidylyltransferase family. IspD subfamily.</text>
</comment>
<dbReference type="InterPro" id="IPR050088">
    <property type="entry name" value="IspD/TarI_cytidylyltransf_bact"/>
</dbReference>
<reference evidence="4" key="2">
    <citation type="submission" date="2021-04" db="EMBL/GenBank/DDBJ databases">
        <authorList>
            <person name="Gilroy R."/>
        </authorList>
    </citation>
    <scope>NUCLEOTIDE SEQUENCE</scope>
    <source>
        <strain evidence="4">14975</strain>
    </source>
</reference>
<dbReference type="GO" id="GO:0019288">
    <property type="term" value="P:isopentenyl diphosphate biosynthetic process, methylerythritol 4-phosphate pathway"/>
    <property type="evidence" value="ECO:0007669"/>
    <property type="project" value="UniProtKB-UniRule"/>
</dbReference>
<dbReference type="HAMAP" id="MF_00108">
    <property type="entry name" value="IspD"/>
    <property type="match status" value="1"/>
</dbReference>
<keyword evidence="1 3" id="KW-0808">Transferase</keyword>
<dbReference type="PANTHER" id="PTHR32125:SF4">
    <property type="entry name" value="2-C-METHYL-D-ERYTHRITOL 4-PHOSPHATE CYTIDYLYLTRANSFERASE, CHLOROPLASTIC"/>
    <property type="match status" value="1"/>
</dbReference>
<evidence type="ECO:0000256" key="2">
    <source>
        <dbReference type="ARBA" id="ARBA00022695"/>
    </source>
</evidence>
<evidence type="ECO:0000313" key="5">
    <source>
        <dbReference type="Proteomes" id="UP000823964"/>
    </source>
</evidence>
<dbReference type="GO" id="GO:0050518">
    <property type="term" value="F:2-C-methyl-D-erythritol 4-phosphate cytidylyltransferase activity"/>
    <property type="evidence" value="ECO:0007669"/>
    <property type="project" value="UniProtKB-UniRule"/>
</dbReference>
<dbReference type="EMBL" id="DXFQ01000109">
    <property type="protein sequence ID" value="HIX20162.1"/>
    <property type="molecule type" value="Genomic_DNA"/>
</dbReference>
<dbReference type="Proteomes" id="UP000823964">
    <property type="component" value="Unassembled WGS sequence"/>
</dbReference>
<dbReference type="InterPro" id="IPR034683">
    <property type="entry name" value="IspD/TarI"/>
</dbReference>
<accession>A0A9D1VBK7</accession>
<dbReference type="Gene3D" id="3.90.550.10">
    <property type="entry name" value="Spore Coat Polysaccharide Biosynthesis Protein SpsA, Chain A"/>
    <property type="match status" value="1"/>
</dbReference>
<keyword evidence="3" id="KW-0414">Isoprene biosynthesis</keyword>
<dbReference type="CDD" id="cd02516">
    <property type="entry name" value="CDP-ME_synthetase"/>
    <property type="match status" value="1"/>
</dbReference>
<dbReference type="EC" id="2.7.7.60" evidence="3"/>
<dbReference type="PANTHER" id="PTHR32125">
    <property type="entry name" value="2-C-METHYL-D-ERYTHRITOL 4-PHOSPHATE CYTIDYLYLTRANSFERASE, CHLOROPLASTIC"/>
    <property type="match status" value="1"/>
</dbReference>
<proteinExistence type="inferred from homology"/>
<comment type="catalytic activity">
    <reaction evidence="3">
        <text>2-C-methyl-D-erythritol 4-phosphate + CTP + H(+) = 4-CDP-2-C-methyl-D-erythritol + diphosphate</text>
        <dbReference type="Rhea" id="RHEA:13429"/>
        <dbReference type="ChEBI" id="CHEBI:15378"/>
        <dbReference type="ChEBI" id="CHEBI:33019"/>
        <dbReference type="ChEBI" id="CHEBI:37563"/>
        <dbReference type="ChEBI" id="CHEBI:57823"/>
        <dbReference type="ChEBI" id="CHEBI:58262"/>
        <dbReference type="EC" id="2.7.7.60"/>
    </reaction>
</comment>
<comment type="function">
    <text evidence="3">Catalyzes the formation of 4-diphosphocytidyl-2-C-methyl-D-erythritol from CTP and 2-C-methyl-D-erythritol 4-phosphate (MEP).</text>
</comment>
<protein>
    <recommendedName>
        <fullName evidence="3">2-C-methyl-D-erythritol 4-phosphate cytidylyltransferase</fullName>
        <ecNumber evidence="3">2.7.7.60</ecNumber>
    </recommendedName>
    <alternativeName>
        <fullName evidence="3">4-diphosphocytidyl-2C-methyl-D-erythritol synthase</fullName>
    </alternativeName>
    <alternativeName>
        <fullName evidence="3">MEP cytidylyltransferase</fullName>
        <shortName evidence="3">MCT</shortName>
    </alternativeName>
</protein>
<feature type="site" description="Transition state stabilizer" evidence="3">
    <location>
        <position position="19"/>
    </location>
</feature>
<evidence type="ECO:0000256" key="3">
    <source>
        <dbReference type="HAMAP-Rule" id="MF_00108"/>
    </source>
</evidence>
<dbReference type="SUPFAM" id="SSF53448">
    <property type="entry name" value="Nucleotide-diphospho-sugar transferases"/>
    <property type="match status" value="1"/>
</dbReference>
<evidence type="ECO:0000313" key="4">
    <source>
        <dbReference type="EMBL" id="HIX20162.1"/>
    </source>
</evidence>
<gene>
    <name evidence="3 4" type="primary">ispD</name>
    <name evidence="4" type="ORF">H9862_06130</name>
</gene>
<feature type="site" description="Positions MEP for the nucleophilic attack" evidence="3">
    <location>
        <position position="149"/>
    </location>
</feature>
<dbReference type="InterPro" id="IPR029044">
    <property type="entry name" value="Nucleotide-diphossugar_trans"/>
</dbReference>
<keyword evidence="2 3" id="KW-0548">Nucleotidyltransferase</keyword>
<dbReference type="AlphaFoldDB" id="A0A9D1VBK7"/>
<dbReference type="FunFam" id="3.90.550.10:FF:000003">
    <property type="entry name" value="2-C-methyl-D-erythritol 4-phosphate cytidylyltransferase"/>
    <property type="match status" value="1"/>
</dbReference>
<name>A0A9D1VBK7_9BACT</name>
<organism evidence="4 5">
    <name type="scientific">Candidatus Akkermansia intestinigallinarum</name>
    <dbReference type="NCBI Taxonomy" id="2838431"/>
    <lineage>
        <taxon>Bacteria</taxon>
        <taxon>Pseudomonadati</taxon>
        <taxon>Verrucomicrobiota</taxon>
        <taxon>Verrucomicrobiia</taxon>
        <taxon>Verrucomicrobiales</taxon>
        <taxon>Akkermansiaceae</taxon>
        <taxon>Akkermansia</taxon>
    </lineage>
</organism>
<dbReference type="NCBIfam" id="TIGR00453">
    <property type="entry name" value="ispD"/>
    <property type="match status" value="1"/>
</dbReference>